<dbReference type="AlphaFoldDB" id="A0AAW2XLW3"/>
<feature type="non-terminal residue" evidence="1">
    <location>
        <position position="1"/>
    </location>
</feature>
<organism evidence="1">
    <name type="scientific">Sesamum latifolium</name>
    <dbReference type="NCBI Taxonomy" id="2727402"/>
    <lineage>
        <taxon>Eukaryota</taxon>
        <taxon>Viridiplantae</taxon>
        <taxon>Streptophyta</taxon>
        <taxon>Embryophyta</taxon>
        <taxon>Tracheophyta</taxon>
        <taxon>Spermatophyta</taxon>
        <taxon>Magnoliopsida</taxon>
        <taxon>eudicotyledons</taxon>
        <taxon>Gunneridae</taxon>
        <taxon>Pentapetalae</taxon>
        <taxon>asterids</taxon>
        <taxon>lamiids</taxon>
        <taxon>Lamiales</taxon>
        <taxon>Pedaliaceae</taxon>
        <taxon>Sesamum</taxon>
    </lineage>
</organism>
<dbReference type="PANTHER" id="PTHR10775">
    <property type="entry name" value="OS08G0208400 PROTEIN"/>
    <property type="match status" value="1"/>
</dbReference>
<name>A0AAW2XLW3_9LAMI</name>
<reference evidence="1" key="2">
    <citation type="journal article" date="2024" name="Plant">
        <title>Genomic evolution and insights into agronomic trait innovations of Sesamum species.</title>
        <authorList>
            <person name="Miao H."/>
            <person name="Wang L."/>
            <person name="Qu L."/>
            <person name="Liu H."/>
            <person name="Sun Y."/>
            <person name="Le M."/>
            <person name="Wang Q."/>
            <person name="Wei S."/>
            <person name="Zheng Y."/>
            <person name="Lin W."/>
            <person name="Duan Y."/>
            <person name="Cao H."/>
            <person name="Xiong S."/>
            <person name="Wang X."/>
            <person name="Wei L."/>
            <person name="Li C."/>
            <person name="Ma Q."/>
            <person name="Ju M."/>
            <person name="Zhao R."/>
            <person name="Li G."/>
            <person name="Mu C."/>
            <person name="Tian Q."/>
            <person name="Mei H."/>
            <person name="Zhang T."/>
            <person name="Gao T."/>
            <person name="Zhang H."/>
        </authorList>
    </citation>
    <scope>NUCLEOTIDE SEQUENCE</scope>
    <source>
        <strain evidence="1">KEN1</strain>
    </source>
</reference>
<accession>A0AAW2XLW3</accession>
<comment type="caution">
    <text evidence="1">The sequence shown here is derived from an EMBL/GenBank/DDBJ whole genome shotgun (WGS) entry which is preliminary data.</text>
</comment>
<dbReference type="PANTHER" id="PTHR10775:SF185">
    <property type="entry name" value="OS08G0208400 PROTEIN"/>
    <property type="match status" value="1"/>
</dbReference>
<evidence type="ECO:0000313" key="1">
    <source>
        <dbReference type="EMBL" id="KAL0454990.1"/>
    </source>
</evidence>
<protein>
    <submittedName>
        <fullName evidence="1">Uncharacterized protein</fullName>
    </submittedName>
</protein>
<gene>
    <name evidence="1" type="ORF">Slati_0838200</name>
</gene>
<dbReference type="EMBL" id="JACGWN010000003">
    <property type="protein sequence ID" value="KAL0454990.1"/>
    <property type="molecule type" value="Genomic_DNA"/>
</dbReference>
<sequence length="258" mass="29726">DGAVDDGTRSYPLDTSSSSYYYGCGPYDYVSGLADQFYKVLHDAEQPLWNSCTTSQLVVVTELVDIKADGQLSERIYDRISQWGDHIMPRDHSFPVDYYNTKKLMKDLGLPMQKIDACKNGYMLYWKDDINLDYCKFCGEARYKPTRERNPNRTKTPYAVLRYLPITPRLQRLYASQATAEEITWHANHQTEEGSMCHPSDAEAWRHFDRTHLDFAAERHNVILVCALMGSHRMGSTVARILVGPLYLHRTISHRECA</sequence>
<proteinExistence type="predicted"/>
<reference evidence="1" key="1">
    <citation type="submission" date="2020-06" db="EMBL/GenBank/DDBJ databases">
        <authorList>
            <person name="Li T."/>
            <person name="Hu X."/>
            <person name="Zhang T."/>
            <person name="Song X."/>
            <person name="Zhang H."/>
            <person name="Dai N."/>
            <person name="Sheng W."/>
            <person name="Hou X."/>
            <person name="Wei L."/>
        </authorList>
    </citation>
    <scope>NUCLEOTIDE SEQUENCE</scope>
    <source>
        <strain evidence="1">KEN1</strain>
        <tissue evidence="1">Leaf</tissue>
    </source>
</reference>